<dbReference type="PROSITE" id="PS51186">
    <property type="entry name" value="GNAT"/>
    <property type="match status" value="1"/>
</dbReference>
<dbReference type="SUPFAM" id="SSF55729">
    <property type="entry name" value="Acyl-CoA N-acyltransferases (Nat)"/>
    <property type="match status" value="1"/>
</dbReference>
<dbReference type="InterPro" id="IPR052523">
    <property type="entry name" value="Trichothecene_AcTrans"/>
</dbReference>
<reference evidence="2 3" key="1">
    <citation type="submission" date="2019-04" db="EMBL/GenBank/DDBJ databases">
        <title>High contiguity whole genome sequence and gene annotation resource for two Venturia nashicola isolates.</title>
        <authorList>
            <person name="Prokchorchik M."/>
            <person name="Won K."/>
            <person name="Lee Y."/>
            <person name="Choi E.D."/>
            <person name="Segonzac C."/>
            <person name="Sohn K.H."/>
        </authorList>
    </citation>
    <scope>NUCLEOTIDE SEQUENCE [LARGE SCALE GENOMIC DNA]</scope>
    <source>
        <strain evidence="2 3">PRI2</strain>
    </source>
</reference>
<sequence>MSVRHADKSDITAIIDILTQAFWDEDAVGRFMHPHRDRYPDDVKKYWRGVLRENWWKKGYSALVVVDDQEIVVAFAGWAFVDETPPPLLQSISQSLLTLYLKTHSHLSTLTSPNRAANPKNLSATSRALPFYIDKLPTAPRFDLETLAVHPSHQGQGYGSLLVQWGVDRATGEGVPATVICADGTEGFYETWFGRGVGRITEGVGNPLGGVRGGEILVRDM</sequence>
<comment type="caution">
    <text evidence="2">The sequence shown here is derived from an EMBL/GenBank/DDBJ whole genome shotgun (WGS) entry which is preliminary data.</text>
</comment>
<evidence type="ECO:0000259" key="1">
    <source>
        <dbReference type="PROSITE" id="PS51186"/>
    </source>
</evidence>
<dbReference type="PANTHER" id="PTHR42791">
    <property type="entry name" value="GNAT FAMILY ACETYLTRANSFERASE"/>
    <property type="match status" value="1"/>
</dbReference>
<gene>
    <name evidence="2" type="ORF">E6O75_ATG00973</name>
</gene>
<keyword evidence="2" id="KW-0012">Acyltransferase</keyword>
<keyword evidence="2" id="KW-0808">Transferase</keyword>
<dbReference type="InterPro" id="IPR016181">
    <property type="entry name" value="Acyl_CoA_acyltransferase"/>
</dbReference>
<evidence type="ECO:0000313" key="2">
    <source>
        <dbReference type="EMBL" id="TID26480.1"/>
    </source>
</evidence>
<dbReference type="CDD" id="cd04301">
    <property type="entry name" value="NAT_SF"/>
    <property type="match status" value="1"/>
</dbReference>
<accession>A0A4Z1PCG0</accession>
<dbReference type="Proteomes" id="UP000298493">
    <property type="component" value="Unassembled WGS sequence"/>
</dbReference>
<proteinExistence type="predicted"/>
<dbReference type="EMBL" id="SNSC02000002">
    <property type="protein sequence ID" value="TID26480.1"/>
    <property type="molecule type" value="Genomic_DNA"/>
</dbReference>
<dbReference type="GO" id="GO:0016747">
    <property type="term" value="F:acyltransferase activity, transferring groups other than amino-acyl groups"/>
    <property type="evidence" value="ECO:0007669"/>
    <property type="project" value="InterPro"/>
</dbReference>
<keyword evidence="3" id="KW-1185">Reference proteome</keyword>
<protein>
    <submittedName>
        <fullName evidence="2">Acyl-CoA N-acyltransferase</fullName>
    </submittedName>
</protein>
<dbReference type="PANTHER" id="PTHR42791:SF16">
    <property type="entry name" value="N-ACETYLTRANSFERASE DOMAIN-CONTAINING PROTEIN"/>
    <property type="match status" value="1"/>
</dbReference>
<feature type="domain" description="N-acetyltransferase" evidence="1">
    <location>
        <begin position="1"/>
        <end position="221"/>
    </location>
</feature>
<dbReference type="OrthoDB" id="2115692at2759"/>
<dbReference type="Pfam" id="PF00583">
    <property type="entry name" value="Acetyltransf_1"/>
    <property type="match status" value="1"/>
</dbReference>
<name>A0A4Z1PCG0_9PEZI</name>
<evidence type="ECO:0000313" key="3">
    <source>
        <dbReference type="Proteomes" id="UP000298493"/>
    </source>
</evidence>
<organism evidence="2 3">
    <name type="scientific">Venturia nashicola</name>
    <dbReference type="NCBI Taxonomy" id="86259"/>
    <lineage>
        <taxon>Eukaryota</taxon>
        <taxon>Fungi</taxon>
        <taxon>Dikarya</taxon>
        <taxon>Ascomycota</taxon>
        <taxon>Pezizomycotina</taxon>
        <taxon>Dothideomycetes</taxon>
        <taxon>Pleosporomycetidae</taxon>
        <taxon>Venturiales</taxon>
        <taxon>Venturiaceae</taxon>
        <taxon>Venturia</taxon>
    </lineage>
</organism>
<dbReference type="AlphaFoldDB" id="A0A4Z1PCG0"/>
<dbReference type="STRING" id="86259.A0A4Z1PCG0"/>
<dbReference type="Gene3D" id="3.40.630.30">
    <property type="match status" value="1"/>
</dbReference>
<dbReference type="InterPro" id="IPR000182">
    <property type="entry name" value="GNAT_dom"/>
</dbReference>